<dbReference type="InterPro" id="IPR045584">
    <property type="entry name" value="Pilin-like"/>
</dbReference>
<comment type="caution">
    <text evidence="1">The sequence shown here is derived from an EMBL/GenBank/DDBJ whole genome shotgun (WGS) entry which is preliminary data.</text>
</comment>
<proteinExistence type="predicted"/>
<organism evidence="1 2">
    <name type="scientific">Pseudomonas fluorescens</name>
    <dbReference type="NCBI Taxonomy" id="294"/>
    <lineage>
        <taxon>Bacteria</taxon>
        <taxon>Pseudomonadati</taxon>
        <taxon>Pseudomonadota</taxon>
        <taxon>Gammaproteobacteria</taxon>
        <taxon>Pseudomonadales</taxon>
        <taxon>Pseudomonadaceae</taxon>
        <taxon>Pseudomonas</taxon>
    </lineage>
</organism>
<dbReference type="AlphaFoldDB" id="A0A0F4TVE6"/>
<reference evidence="1 2" key="1">
    <citation type="submission" date="2015-03" db="EMBL/GenBank/DDBJ databases">
        <title>Comparative genomics of Pseudomonas insights into diversity of traits involved in vanlence and defense.</title>
        <authorList>
            <person name="Qin Y."/>
        </authorList>
    </citation>
    <scope>NUCLEOTIDE SEQUENCE [LARGE SCALE GENOMIC DNA]</scope>
    <source>
        <strain evidence="1 2">C8</strain>
    </source>
</reference>
<gene>
    <name evidence="1" type="ORF">VC35_10040</name>
</gene>
<dbReference type="Gene3D" id="3.55.40.10">
    <property type="entry name" value="minor pseudopilin epsh domain"/>
    <property type="match status" value="1"/>
</dbReference>
<dbReference type="Proteomes" id="UP000033588">
    <property type="component" value="Unassembled WGS sequence"/>
</dbReference>
<protein>
    <submittedName>
        <fullName evidence="1">General secretion pathway protein GspH</fullName>
    </submittedName>
</protein>
<name>A0A0F4TVE6_PSEFL</name>
<accession>A0A0F4TVE6</accession>
<evidence type="ECO:0000313" key="1">
    <source>
        <dbReference type="EMBL" id="KJZ47372.1"/>
    </source>
</evidence>
<dbReference type="SUPFAM" id="SSF54523">
    <property type="entry name" value="Pili subunits"/>
    <property type="match status" value="1"/>
</dbReference>
<sequence length="143" mass="15493">MMVVIVVVGILLGMVSLAGGGNLARQVKQEAEAMVQVIHQLRERAVFEGQEYGLRLSADGYRVMHLGVRGWEPVKELTDWPLNVRVRLQQDGYGAGLGADEGPPQLLLLSNDETSAFTLAFESGNRTWLSLSGDGIGEVAIDD</sequence>
<dbReference type="EMBL" id="LACC01000012">
    <property type="protein sequence ID" value="KJZ47372.1"/>
    <property type="molecule type" value="Genomic_DNA"/>
</dbReference>
<evidence type="ECO:0000313" key="2">
    <source>
        <dbReference type="Proteomes" id="UP000033588"/>
    </source>
</evidence>
<dbReference type="PATRIC" id="fig|294.132.peg.746"/>